<evidence type="ECO:0000313" key="1">
    <source>
        <dbReference type="EMBL" id="KKM78195.1"/>
    </source>
</evidence>
<dbReference type="EMBL" id="LAZR01008528">
    <property type="protein sequence ID" value="KKM78195.1"/>
    <property type="molecule type" value="Genomic_DNA"/>
</dbReference>
<proteinExistence type="predicted"/>
<protein>
    <submittedName>
        <fullName evidence="1">Uncharacterized protein</fullName>
    </submittedName>
</protein>
<gene>
    <name evidence="1" type="ORF">LCGC14_1362420</name>
</gene>
<comment type="caution">
    <text evidence="1">The sequence shown here is derived from an EMBL/GenBank/DDBJ whole genome shotgun (WGS) entry which is preliminary data.</text>
</comment>
<accession>A0A0F9MN07</accession>
<sequence>MDDKTNLYLVQDPDRPLYVLASSWTIALRKWKGVIALENDIPVSDVEEPQGIQLICENNDLVCVEENDLGAVLIRVHNQGLRGLAQGRASEGML</sequence>
<reference evidence="1" key="1">
    <citation type="journal article" date="2015" name="Nature">
        <title>Complex archaea that bridge the gap between prokaryotes and eukaryotes.</title>
        <authorList>
            <person name="Spang A."/>
            <person name="Saw J.H."/>
            <person name="Jorgensen S.L."/>
            <person name="Zaremba-Niedzwiedzka K."/>
            <person name="Martijn J."/>
            <person name="Lind A.E."/>
            <person name="van Eijk R."/>
            <person name="Schleper C."/>
            <person name="Guy L."/>
            <person name="Ettema T.J."/>
        </authorList>
    </citation>
    <scope>NUCLEOTIDE SEQUENCE</scope>
</reference>
<organism evidence="1">
    <name type="scientific">marine sediment metagenome</name>
    <dbReference type="NCBI Taxonomy" id="412755"/>
    <lineage>
        <taxon>unclassified sequences</taxon>
        <taxon>metagenomes</taxon>
        <taxon>ecological metagenomes</taxon>
    </lineage>
</organism>
<name>A0A0F9MN07_9ZZZZ</name>
<dbReference type="AlphaFoldDB" id="A0A0F9MN07"/>